<gene>
    <name evidence="2" type="ORF">SAMN04487954_1058</name>
</gene>
<organism evidence="2 3">
    <name type="scientific">Billgrantia gudaonensis</name>
    <dbReference type="NCBI Taxonomy" id="376427"/>
    <lineage>
        <taxon>Bacteria</taxon>
        <taxon>Pseudomonadati</taxon>
        <taxon>Pseudomonadota</taxon>
        <taxon>Gammaproteobacteria</taxon>
        <taxon>Oceanospirillales</taxon>
        <taxon>Halomonadaceae</taxon>
        <taxon>Billgrantia</taxon>
    </lineage>
</organism>
<accession>A0A1G8TYH1</accession>
<feature type="region of interest" description="Disordered" evidence="1">
    <location>
        <begin position="136"/>
        <end position="177"/>
    </location>
</feature>
<sequence>MTVTTHQSATTGFFDLHITGLGYLNRIREVKPKRGDAFWACDIAALNGPADDVGYTRFDCRISGRDAEALVKRCRQAVYQGRKVLIGFKLGDLWTDTFVYSKGDKAGQTGVSLKARLLFISWIKVNGEMVYQAPRRDEQGAGNDRSADSAEQPESVNGYAAAHSGEAAGSFDSPAMH</sequence>
<dbReference type="OrthoDB" id="6402776at2"/>
<protein>
    <recommendedName>
        <fullName evidence="4">DUF3577 domain-containing protein</fullName>
    </recommendedName>
</protein>
<dbReference type="EMBL" id="FNES01000005">
    <property type="protein sequence ID" value="SDJ46549.1"/>
    <property type="molecule type" value="Genomic_DNA"/>
</dbReference>
<evidence type="ECO:0000313" key="2">
    <source>
        <dbReference type="EMBL" id="SDJ46549.1"/>
    </source>
</evidence>
<evidence type="ECO:0008006" key="4">
    <source>
        <dbReference type="Google" id="ProtNLM"/>
    </source>
</evidence>
<dbReference type="RefSeq" id="WP_089684733.1">
    <property type="nucleotide sequence ID" value="NZ_FNES01000005.1"/>
</dbReference>
<dbReference type="InterPro" id="IPR021960">
    <property type="entry name" value="DUF3577"/>
</dbReference>
<dbReference type="STRING" id="376427.SAMN04487954_1058"/>
<evidence type="ECO:0000313" key="3">
    <source>
        <dbReference type="Proteomes" id="UP000198525"/>
    </source>
</evidence>
<proteinExistence type="predicted"/>
<keyword evidence="3" id="KW-1185">Reference proteome</keyword>
<name>A0A1G8TYH1_9GAMM</name>
<dbReference type="Proteomes" id="UP000198525">
    <property type="component" value="Unassembled WGS sequence"/>
</dbReference>
<dbReference type="NCBIfam" id="NF040584">
    <property type="entry name" value="STY4534_fam"/>
    <property type="match status" value="1"/>
</dbReference>
<evidence type="ECO:0000256" key="1">
    <source>
        <dbReference type="SAM" id="MobiDB-lite"/>
    </source>
</evidence>
<dbReference type="AlphaFoldDB" id="A0A1G8TYH1"/>
<dbReference type="Pfam" id="PF12101">
    <property type="entry name" value="DUF3577"/>
    <property type="match status" value="1"/>
</dbReference>
<reference evidence="2 3" key="1">
    <citation type="submission" date="2016-10" db="EMBL/GenBank/DDBJ databases">
        <authorList>
            <person name="de Groot N.N."/>
        </authorList>
    </citation>
    <scope>NUCLEOTIDE SEQUENCE [LARGE SCALE GENOMIC DNA]</scope>
    <source>
        <strain evidence="2 3">CGMCC 1.6133</strain>
    </source>
</reference>